<comment type="caution">
    <text evidence="1">The sequence shown here is derived from an EMBL/GenBank/DDBJ whole genome shotgun (WGS) entry which is preliminary data.</text>
</comment>
<keyword evidence="1" id="KW-0456">Lyase</keyword>
<dbReference type="NCBIfam" id="TIGR03292">
    <property type="entry name" value="PhnH_redo"/>
    <property type="match status" value="1"/>
</dbReference>
<dbReference type="Pfam" id="PF05845">
    <property type="entry name" value="PhnH"/>
    <property type="match status" value="1"/>
</dbReference>
<dbReference type="Gene3D" id="3.40.50.11310">
    <property type="entry name" value="Bacterial phosphonate metabolism protein PhnH"/>
    <property type="match status" value="1"/>
</dbReference>
<dbReference type="InterPro" id="IPR008772">
    <property type="entry name" value="Phosphonate_metab_PhnH"/>
</dbReference>
<dbReference type="SUPFAM" id="SSF159709">
    <property type="entry name" value="PhnH-like"/>
    <property type="match status" value="1"/>
</dbReference>
<accession>A0ABW4JEY0</accession>
<evidence type="ECO:0000313" key="1">
    <source>
        <dbReference type="EMBL" id="MFD1673970.1"/>
    </source>
</evidence>
<dbReference type="PIRSF" id="PIRSF020680">
    <property type="entry name" value="PhnH"/>
    <property type="match status" value="1"/>
</dbReference>
<dbReference type="GO" id="GO:0016829">
    <property type="term" value="F:lyase activity"/>
    <property type="evidence" value="ECO:0007669"/>
    <property type="project" value="UniProtKB-KW"/>
</dbReference>
<dbReference type="Proteomes" id="UP001597079">
    <property type="component" value="Unassembled WGS sequence"/>
</dbReference>
<name>A0ABW4JEY0_9BACL</name>
<dbReference type="RefSeq" id="WP_377941616.1">
    <property type="nucleotide sequence ID" value="NZ_JBHUCX010000014.1"/>
</dbReference>
<evidence type="ECO:0000313" key="2">
    <source>
        <dbReference type="Proteomes" id="UP001597079"/>
    </source>
</evidence>
<proteinExistence type="predicted"/>
<organism evidence="1 2">
    <name type="scientific">Alicyclobacillus fodiniaquatilis</name>
    <dbReference type="NCBI Taxonomy" id="1661150"/>
    <lineage>
        <taxon>Bacteria</taxon>
        <taxon>Bacillati</taxon>
        <taxon>Bacillota</taxon>
        <taxon>Bacilli</taxon>
        <taxon>Bacillales</taxon>
        <taxon>Alicyclobacillaceae</taxon>
        <taxon>Alicyclobacillus</taxon>
    </lineage>
</organism>
<dbReference type="EMBL" id="JBHUCX010000014">
    <property type="protein sequence ID" value="MFD1673970.1"/>
    <property type="molecule type" value="Genomic_DNA"/>
</dbReference>
<gene>
    <name evidence="1" type="primary">phnH</name>
    <name evidence="1" type="ORF">ACFSB2_04505</name>
</gene>
<keyword evidence="2" id="KW-1185">Reference proteome</keyword>
<dbReference type="InterPro" id="IPR038058">
    <property type="entry name" value="PhnH-like_sp"/>
</dbReference>
<protein>
    <submittedName>
        <fullName evidence="1">Phosphonate C-P lyase system protein PhnH</fullName>
    </submittedName>
</protein>
<sequence>MATLSFPTLSEAECGTQALFRTLLDCMSRPGKIASIAASDVVVETELDPCVMSVALTLLDQEVTFHIVRDAGGSSSMLQVYTMARVAPLDQCDFVFMRGTDDLDVGSLKRGVLAYPDESATVVCLVNQMSGAALYPSGTIKFTLSGPGIKDQTQLYLGGIDEQLVSLWQGANREYPLGIDWILVDRMGHVCCVPRSTAFTWEVM</sequence>
<reference evidence="2" key="1">
    <citation type="journal article" date="2019" name="Int. J. Syst. Evol. Microbiol.">
        <title>The Global Catalogue of Microorganisms (GCM) 10K type strain sequencing project: providing services to taxonomists for standard genome sequencing and annotation.</title>
        <authorList>
            <consortium name="The Broad Institute Genomics Platform"/>
            <consortium name="The Broad Institute Genome Sequencing Center for Infectious Disease"/>
            <person name="Wu L."/>
            <person name="Ma J."/>
        </authorList>
    </citation>
    <scope>NUCLEOTIDE SEQUENCE [LARGE SCALE GENOMIC DNA]</scope>
    <source>
        <strain evidence="2">CGMCC 1.12286</strain>
    </source>
</reference>